<dbReference type="GO" id="GO:0005829">
    <property type="term" value="C:cytosol"/>
    <property type="evidence" value="ECO:0007669"/>
    <property type="project" value="TreeGrafter"/>
</dbReference>
<name>A0AAV2MSX6_KNICA</name>
<accession>A0AAV2MSX6</accession>
<evidence type="ECO:0000313" key="2">
    <source>
        <dbReference type="EMBL" id="CAL1616619.1"/>
    </source>
</evidence>
<dbReference type="AlphaFoldDB" id="A0AAV2MSX6"/>
<dbReference type="Pfam" id="PF10521">
    <property type="entry name" value="Tti2"/>
    <property type="match status" value="1"/>
</dbReference>
<dbReference type="PANTHER" id="PTHR32226">
    <property type="entry name" value="TELO2-INTERACTING PROTEIN 2"/>
    <property type="match status" value="1"/>
</dbReference>
<dbReference type="GO" id="GO:0005634">
    <property type="term" value="C:nucleus"/>
    <property type="evidence" value="ECO:0007669"/>
    <property type="project" value="TreeGrafter"/>
</dbReference>
<dbReference type="SUPFAM" id="SSF48371">
    <property type="entry name" value="ARM repeat"/>
    <property type="match status" value="1"/>
</dbReference>
<evidence type="ECO:0008006" key="4">
    <source>
        <dbReference type="Google" id="ProtNLM"/>
    </source>
</evidence>
<evidence type="ECO:0000313" key="3">
    <source>
        <dbReference type="Proteomes" id="UP001497482"/>
    </source>
</evidence>
<sequence length="505" mass="55796">MDVSSLLSSLPPRPAQPITAQLSYLSALIGSCPDDALLPALSKVEKILTDCDWRLSSANQSTEQECRSLSRALIGCCSLPLACDDVSAVEESEYAVIRPRVIAVSRALIPLLRGLGHERGGGGAEGEGGGAEGGGGRVSERILFAVAPDICVFAVTHFQEAPWSSSSSRAAAQELMRALLEAGPWTDSAHLLVGESRARGILGEILDLIQPQLNKELMFRSEALKLVFSWVLLQVTRPALQPHLPRLLPPSLLLTDHYRPENCILGVRCLHHIVLHTAAADLRQLNRAEVVYQAVFRLLYNNQPQITQCVLSCLMDLLLVLEKSPSSADPSLSCAGPPHYRRVTSRHDDVLRFVLTQMEAEHKLELRRIYAAALPPLVDRCGIAVCRHMKRLQRVILGYLELSDPPHETSRVQTLRTLNRTLQTAWPRVEKRSWEQILRAVLRLLVDVSSDLDLNASVKQEIFDQSAASIRLLDACSDKRVQCLLLQVDSRHCSPEVLQLLHSVT</sequence>
<dbReference type="InterPro" id="IPR018870">
    <property type="entry name" value="Tti2"/>
</dbReference>
<dbReference type="Proteomes" id="UP001497482">
    <property type="component" value="Chromosome 9"/>
</dbReference>
<protein>
    <recommendedName>
        <fullName evidence="4">TELO2-interacting protein 2</fullName>
    </recommendedName>
</protein>
<organism evidence="2 3">
    <name type="scientific">Knipowitschia caucasica</name>
    <name type="common">Caucasian dwarf goby</name>
    <name type="synonym">Pomatoschistus caucasicus</name>
    <dbReference type="NCBI Taxonomy" id="637954"/>
    <lineage>
        <taxon>Eukaryota</taxon>
        <taxon>Metazoa</taxon>
        <taxon>Chordata</taxon>
        <taxon>Craniata</taxon>
        <taxon>Vertebrata</taxon>
        <taxon>Euteleostomi</taxon>
        <taxon>Actinopterygii</taxon>
        <taxon>Neopterygii</taxon>
        <taxon>Teleostei</taxon>
        <taxon>Neoteleostei</taxon>
        <taxon>Acanthomorphata</taxon>
        <taxon>Gobiaria</taxon>
        <taxon>Gobiiformes</taxon>
        <taxon>Gobioidei</taxon>
        <taxon>Gobiidae</taxon>
        <taxon>Gobiinae</taxon>
        <taxon>Knipowitschia</taxon>
    </lineage>
</organism>
<dbReference type="PANTHER" id="PTHR32226:SF2">
    <property type="entry name" value="TELO2-INTERACTING PROTEIN 2"/>
    <property type="match status" value="1"/>
</dbReference>
<dbReference type="EMBL" id="OZ035831">
    <property type="protein sequence ID" value="CAL1616619.1"/>
    <property type="molecule type" value="Genomic_DNA"/>
</dbReference>
<proteinExistence type="inferred from homology"/>
<dbReference type="InterPro" id="IPR016024">
    <property type="entry name" value="ARM-type_fold"/>
</dbReference>
<reference evidence="2 3" key="1">
    <citation type="submission" date="2024-04" db="EMBL/GenBank/DDBJ databases">
        <authorList>
            <person name="Waldvogel A.-M."/>
            <person name="Schoenle A."/>
        </authorList>
    </citation>
    <scope>NUCLEOTIDE SEQUENCE [LARGE SCALE GENOMIC DNA]</scope>
</reference>
<keyword evidence="3" id="KW-1185">Reference proteome</keyword>
<dbReference type="GO" id="GO:0110078">
    <property type="term" value="C:TTT Hsp90 cochaperone complex"/>
    <property type="evidence" value="ECO:0007669"/>
    <property type="project" value="InterPro"/>
</dbReference>
<comment type="similarity">
    <text evidence="1">Belongs to the TTI2 family.</text>
</comment>
<gene>
    <name evidence="2" type="ORF">KC01_LOCUS42334</name>
</gene>
<evidence type="ECO:0000256" key="1">
    <source>
        <dbReference type="ARBA" id="ARBA00034736"/>
    </source>
</evidence>